<feature type="transmembrane region" description="Helical" evidence="1">
    <location>
        <begin position="20"/>
        <end position="39"/>
    </location>
</feature>
<gene>
    <name evidence="2" type="ORF">ERS852554_01112</name>
</gene>
<dbReference type="AlphaFoldDB" id="A0A174PJB7"/>
<organism evidence="2 3">
    <name type="scientific">Bacteroides uniformis</name>
    <dbReference type="NCBI Taxonomy" id="820"/>
    <lineage>
        <taxon>Bacteria</taxon>
        <taxon>Pseudomonadati</taxon>
        <taxon>Bacteroidota</taxon>
        <taxon>Bacteroidia</taxon>
        <taxon>Bacteroidales</taxon>
        <taxon>Bacteroidaceae</taxon>
        <taxon>Bacteroides</taxon>
    </lineage>
</organism>
<evidence type="ECO:0008006" key="4">
    <source>
        <dbReference type="Google" id="ProtNLM"/>
    </source>
</evidence>
<evidence type="ECO:0000313" key="3">
    <source>
        <dbReference type="Proteomes" id="UP000095788"/>
    </source>
</evidence>
<keyword evidence="1" id="KW-0472">Membrane</keyword>
<dbReference type="Proteomes" id="UP000095788">
    <property type="component" value="Unassembled WGS sequence"/>
</dbReference>
<evidence type="ECO:0000256" key="1">
    <source>
        <dbReference type="SAM" id="Phobius"/>
    </source>
</evidence>
<proteinExistence type="predicted"/>
<dbReference type="PROSITE" id="PS51257">
    <property type="entry name" value="PROKAR_LIPOPROTEIN"/>
    <property type="match status" value="1"/>
</dbReference>
<dbReference type="InterPro" id="IPR039449">
    <property type="entry name" value="TssO"/>
</dbReference>
<reference evidence="2 3" key="1">
    <citation type="submission" date="2015-09" db="EMBL/GenBank/DDBJ databases">
        <authorList>
            <consortium name="Pathogen Informatics"/>
        </authorList>
    </citation>
    <scope>NUCLEOTIDE SEQUENCE [LARGE SCALE GENOMIC DNA]</scope>
    <source>
        <strain evidence="2 3">2789STDY5834942</strain>
    </source>
</reference>
<dbReference type="EMBL" id="CZBF01000002">
    <property type="protein sequence ID" value="CUP58485.1"/>
    <property type="molecule type" value="Genomic_DNA"/>
</dbReference>
<keyword evidence="1" id="KW-0812">Transmembrane</keyword>
<evidence type="ECO:0000313" key="2">
    <source>
        <dbReference type="EMBL" id="CUP58485.1"/>
    </source>
</evidence>
<protein>
    <recommendedName>
        <fullName evidence="4">Type VI secretion system transmembrane protein TssO</fullName>
    </recommendedName>
</protein>
<dbReference type="Pfam" id="PF17561">
    <property type="entry name" value="TssO"/>
    <property type="match status" value="1"/>
</dbReference>
<keyword evidence="1" id="KW-1133">Transmembrane helix</keyword>
<accession>A0A174PJB7</accession>
<sequence length="171" mass="20861">MMDNNRKTLNKREILMGHAYVFLFFFLTTVACCLAIFMWNSDFRMFEQKEFVKIKMNRIKDFQQEQAESQMPVDSLFRKIEAFQPGVYAQYEEDDIHYLINNLRNTYERNSWDKRYKLFMHIADFYAMWLSDKKQLWSIEQNIRLFKANLEECEIGLRKKEEDLRSGTKNK</sequence>
<name>A0A174PJB7_BACUN</name>